<protein>
    <submittedName>
        <fullName evidence="2">Uncharacterized protein</fullName>
    </submittedName>
</protein>
<evidence type="ECO:0000256" key="1">
    <source>
        <dbReference type="SAM" id="MobiDB-lite"/>
    </source>
</evidence>
<name>A0A481ZC11_9VIRU</name>
<dbReference type="EMBL" id="MK500594">
    <property type="protein sequence ID" value="QBK93317.1"/>
    <property type="molecule type" value="Genomic_DNA"/>
</dbReference>
<reference evidence="2" key="1">
    <citation type="journal article" date="2019" name="MBio">
        <title>Virus Genomes from Deep Sea Sediments Expand the Ocean Megavirome and Support Independent Origins of Viral Gigantism.</title>
        <authorList>
            <person name="Backstrom D."/>
            <person name="Yutin N."/>
            <person name="Jorgensen S.L."/>
            <person name="Dharamshi J."/>
            <person name="Homa F."/>
            <person name="Zaremba-Niedwiedzka K."/>
            <person name="Spang A."/>
            <person name="Wolf Y.I."/>
            <person name="Koonin E.V."/>
            <person name="Ettema T.J."/>
        </authorList>
    </citation>
    <scope>NUCLEOTIDE SEQUENCE</scope>
</reference>
<sequence>MSKSEENITALNISSVDQAIYNRVSIVPFLPLFKGKEQILINKEENKNGENIFDVDPFFDKKIPGLAQERVADDDEQSTVDKSIKSPEKKNIDTTIMNAILSLPPGPVDPKLDPLK</sequence>
<accession>A0A481ZC11</accession>
<feature type="region of interest" description="Disordered" evidence="1">
    <location>
        <begin position="69"/>
        <end position="88"/>
    </location>
</feature>
<proteinExistence type="predicted"/>
<evidence type="ECO:0000313" key="2">
    <source>
        <dbReference type="EMBL" id="QBK93317.1"/>
    </source>
</evidence>
<gene>
    <name evidence="2" type="ORF">LCPAC404_00210</name>
</gene>
<organism evidence="2">
    <name type="scientific">Pithovirus LCPAC404</name>
    <dbReference type="NCBI Taxonomy" id="2506597"/>
    <lineage>
        <taxon>Viruses</taxon>
        <taxon>Pithoviruses</taxon>
    </lineage>
</organism>